<dbReference type="InterPro" id="IPR036388">
    <property type="entry name" value="WH-like_DNA-bd_sf"/>
</dbReference>
<dbReference type="PROSITE" id="PS50995">
    <property type="entry name" value="HTH_MARR_2"/>
    <property type="match status" value="1"/>
</dbReference>
<evidence type="ECO:0000256" key="2">
    <source>
        <dbReference type="ARBA" id="ARBA00023125"/>
    </source>
</evidence>
<name>A0AAW7XN27_9GAMM</name>
<dbReference type="InterPro" id="IPR039422">
    <property type="entry name" value="MarR/SlyA-like"/>
</dbReference>
<feature type="domain" description="HTH marR-type" evidence="4">
    <location>
        <begin position="17"/>
        <end position="150"/>
    </location>
</feature>
<dbReference type="GO" id="GO:0006950">
    <property type="term" value="P:response to stress"/>
    <property type="evidence" value="ECO:0007669"/>
    <property type="project" value="TreeGrafter"/>
</dbReference>
<keyword evidence="3" id="KW-0804">Transcription</keyword>
<dbReference type="RefSeq" id="WP_075173646.1">
    <property type="nucleotide sequence ID" value="NZ_JAUOPG010000012.1"/>
</dbReference>
<sequence>MSKHSPTSPPKNESPRNRSFGLQIGHLHRLWRASITSVVQPLDMTESRWTAMVHLSKLGEGCSPRALANELAIEMPSLTRTLNQLQEHGLIERRQHPSDKRSQCLWFTPKGRDRLTELNHYIHAVREAFYQGVTDEELEAVSDTLTRMENNAKRWLTHVDNEEDQP</sequence>
<dbReference type="InterPro" id="IPR036390">
    <property type="entry name" value="WH_DNA-bd_sf"/>
</dbReference>
<accession>A0AAW7XN27</accession>
<dbReference type="Proteomes" id="UP001169862">
    <property type="component" value="Unassembled WGS sequence"/>
</dbReference>
<dbReference type="PANTHER" id="PTHR33164">
    <property type="entry name" value="TRANSCRIPTIONAL REGULATOR, MARR FAMILY"/>
    <property type="match status" value="1"/>
</dbReference>
<dbReference type="GO" id="GO:0003677">
    <property type="term" value="F:DNA binding"/>
    <property type="evidence" value="ECO:0007669"/>
    <property type="project" value="UniProtKB-KW"/>
</dbReference>
<dbReference type="PANTHER" id="PTHR33164:SF64">
    <property type="entry name" value="TRANSCRIPTIONAL REGULATOR SLYA"/>
    <property type="match status" value="1"/>
</dbReference>
<keyword evidence="2" id="KW-0238">DNA-binding</keyword>
<dbReference type="InterPro" id="IPR000835">
    <property type="entry name" value="HTH_MarR-typ"/>
</dbReference>
<evidence type="ECO:0000259" key="4">
    <source>
        <dbReference type="PROSITE" id="PS50995"/>
    </source>
</evidence>
<dbReference type="SMART" id="SM00347">
    <property type="entry name" value="HTH_MARR"/>
    <property type="match status" value="1"/>
</dbReference>
<evidence type="ECO:0000313" key="5">
    <source>
        <dbReference type="EMBL" id="MDO6455097.1"/>
    </source>
</evidence>
<comment type="caution">
    <text evidence="5">The sequence shown here is derived from an EMBL/GenBank/DDBJ whole genome shotgun (WGS) entry which is preliminary data.</text>
</comment>
<dbReference type="PRINTS" id="PR00598">
    <property type="entry name" value="HTHMARR"/>
</dbReference>
<protein>
    <submittedName>
        <fullName evidence="5">MarR family transcriptional regulator</fullName>
    </submittedName>
</protein>
<dbReference type="Gene3D" id="1.10.10.10">
    <property type="entry name" value="Winged helix-like DNA-binding domain superfamily/Winged helix DNA-binding domain"/>
    <property type="match status" value="1"/>
</dbReference>
<gene>
    <name evidence="5" type="ORF">Q4490_16110</name>
</gene>
<evidence type="ECO:0000256" key="3">
    <source>
        <dbReference type="ARBA" id="ARBA00023163"/>
    </source>
</evidence>
<reference evidence="5" key="1">
    <citation type="submission" date="2023-07" db="EMBL/GenBank/DDBJ databases">
        <title>Genome content predicts the carbon catabolic preferences of heterotrophic bacteria.</title>
        <authorList>
            <person name="Gralka M."/>
        </authorList>
    </citation>
    <scope>NUCLEOTIDE SEQUENCE</scope>
    <source>
        <strain evidence="5">I2M16</strain>
    </source>
</reference>
<dbReference type="GO" id="GO:0003700">
    <property type="term" value="F:DNA-binding transcription factor activity"/>
    <property type="evidence" value="ECO:0007669"/>
    <property type="project" value="InterPro"/>
</dbReference>
<dbReference type="SUPFAM" id="SSF46785">
    <property type="entry name" value="Winged helix' DNA-binding domain"/>
    <property type="match status" value="1"/>
</dbReference>
<dbReference type="Pfam" id="PF01047">
    <property type="entry name" value="MarR"/>
    <property type="match status" value="1"/>
</dbReference>
<evidence type="ECO:0000313" key="6">
    <source>
        <dbReference type="Proteomes" id="UP001169862"/>
    </source>
</evidence>
<dbReference type="EMBL" id="JAUOPG010000012">
    <property type="protein sequence ID" value="MDO6455097.1"/>
    <property type="molecule type" value="Genomic_DNA"/>
</dbReference>
<dbReference type="AlphaFoldDB" id="A0AAW7XN27"/>
<evidence type="ECO:0000256" key="1">
    <source>
        <dbReference type="ARBA" id="ARBA00023015"/>
    </source>
</evidence>
<organism evidence="5 6">
    <name type="scientific">Neptunomonas phycophila</name>
    <dbReference type="NCBI Taxonomy" id="1572645"/>
    <lineage>
        <taxon>Bacteria</taxon>
        <taxon>Pseudomonadati</taxon>
        <taxon>Pseudomonadota</taxon>
        <taxon>Gammaproteobacteria</taxon>
        <taxon>Oceanospirillales</taxon>
        <taxon>Oceanospirillaceae</taxon>
        <taxon>Neptunomonas</taxon>
    </lineage>
</organism>
<proteinExistence type="predicted"/>
<keyword evidence="1" id="KW-0805">Transcription regulation</keyword>